<proteinExistence type="predicted"/>
<dbReference type="Proteomes" id="UP001152523">
    <property type="component" value="Unassembled WGS sequence"/>
</dbReference>
<name>A0AAV0E0G2_9ASTE</name>
<comment type="caution">
    <text evidence="2">The sequence shown here is derived from an EMBL/GenBank/DDBJ whole genome shotgun (WGS) entry which is preliminary data.</text>
</comment>
<sequence>MGDLSVSGPSKKFKAVIKTEKD</sequence>
<keyword evidence="3" id="KW-1185">Reference proteome</keyword>
<feature type="region of interest" description="Disordered" evidence="1">
    <location>
        <begin position="1"/>
        <end position="22"/>
    </location>
</feature>
<dbReference type="AlphaFoldDB" id="A0AAV0E0G2"/>
<evidence type="ECO:0000313" key="2">
    <source>
        <dbReference type="EMBL" id="CAH9114216.1"/>
    </source>
</evidence>
<reference evidence="2" key="1">
    <citation type="submission" date="2022-07" db="EMBL/GenBank/DDBJ databases">
        <authorList>
            <person name="Macas J."/>
            <person name="Novak P."/>
            <person name="Neumann P."/>
        </authorList>
    </citation>
    <scope>NUCLEOTIDE SEQUENCE</scope>
</reference>
<accession>A0AAV0E0G2</accession>
<organism evidence="2 3">
    <name type="scientific">Cuscuta epithymum</name>
    <dbReference type="NCBI Taxonomy" id="186058"/>
    <lineage>
        <taxon>Eukaryota</taxon>
        <taxon>Viridiplantae</taxon>
        <taxon>Streptophyta</taxon>
        <taxon>Embryophyta</taxon>
        <taxon>Tracheophyta</taxon>
        <taxon>Spermatophyta</taxon>
        <taxon>Magnoliopsida</taxon>
        <taxon>eudicotyledons</taxon>
        <taxon>Gunneridae</taxon>
        <taxon>Pentapetalae</taxon>
        <taxon>asterids</taxon>
        <taxon>lamiids</taxon>
        <taxon>Solanales</taxon>
        <taxon>Convolvulaceae</taxon>
        <taxon>Cuscuteae</taxon>
        <taxon>Cuscuta</taxon>
        <taxon>Cuscuta subgen. Cuscuta</taxon>
    </lineage>
</organism>
<evidence type="ECO:0000256" key="1">
    <source>
        <dbReference type="SAM" id="MobiDB-lite"/>
    </source>
</evidence>
<dbReference type="EMBL" id="CAMAPF010000219">
    <property type="protein sequence ID" value="CAH9114216.1"/>
    <property type="molecule type" value="Genomic_DNA"/>
</dbReference>
<gene>
    <name evidence="2" type="ORF">CEPIT_LOCUS20605</name>
</gene>
<evidence type="ECO:0000313" key="3">
    <source>
        <dbReference type="Proteomes" id="UP001152523"/>
    </source>
</evidence>
<protein>
    <submittedName>
        <fullName evidence="2">Uncharacterized protein</fullName>
    </submittedName>
</protein>